<evidence type="ECO:0000256" key="1">
    <source>
        <dbReference type="SAM" id="MobiDB-lite"/>
    </source>
</evidence>
<sequence>MLLVVGTAFASTPAAGAQEVRFSLPDPMPPVIGSFLDKDEYAPGERIEIFLVDTHRCGYTATSPGFTAPAELALVRPGYSLRGATTAVARPGTYRAEIPCGMTGPVVDTFTIAPQPGNPVPKPKPPIVKPKGAPDTGGGGTAP</sequence>
<protein>
    <submittedName>
        <fullName evidence="2">Uncharacterized protein</fullName>
    </submittedName>
</protein>
<reference evidence="3" key="1">
    <citation type="journal article" date="2019" name="Int. J. Syst. Evol. Microbiol.">
        <title>The Global Catalogue of Microorganisms (GCM) 10K type strain sequencing project: providing services to taxonomists for standard genome sequencing and annotation.</title>
        <authorList>
            <consortium name="The Broad Institute Genomics Platform"/>
            <consortium name="The Broad Institute Genome Sequencing Center for Infectious Disease"/>
            <person name="Wu L."/>
            <person name="Ma J."/>
        </authorList>
    </citation>
    <scope>NUCLEOTIDE SEQUENCE [LARGE SCALE GENOMIC DNA]</scope>
    <source>
        <strain evidence="3">CGMCC 4.7319</strain>
    </source>
</reference>
<feature type="region of interest" description="Disordered" evidence="1">
    <location>
        <begin position="114"/>
        <end position="143"/>
    </location>
</feature>
<gene>
    <name evidence="2" type="ORF">GCM10011609_20630</name>
</gene>
<dbReference type="Proteomes" id="UP000597656">
    <property type="component" value="Unassembled WGS sequence"/>
</dbReference>
<comment type="caution">
    <text evidence="2">The sequence shown here is derived from an EMBL/GenBank/DDBJ whole genome shotgun (WGS) entry which is preliminary data.</text>
</comment>
<organism evidence="2 3">
    <name type="scientific">Lentzea pudingi</name>
    <dbReference type="NCBI Taxonomy" id="1789439"/>
    <lineage>
        <taxon>Bacteria</taxon>
        <taxon>Bacillati</taxon>
        <taxon>Actinomycetota</taxon>
        <taxon>Actinomycetes</taxon>
        <taxon>Pseudonocardiales</taxon>
        <taxon>Pseudonocardiaceae</taxon>
        <taxon>Lentzea</taxon>
    </lineage>
</organism>
<keyword evidence="3" id="KW-1185">Reference proteome</keyword>
<feature type="compositionally biased region" description="Pro residues" evidence="1">
    <location>
        <begin position="116"/>
        <end position="128"/>
    </location>
</feature>
<name>A0ABQ2HLF2_9PSEU</name>
<accession>A0ABQ2HLF2</accession>
<evidence type="ECO:0000313" key="3">
    <source>
        <dbReference type="Proteomes" id="UP000597656"/>
    </source>
</evidence>
<proteinExistence type="predicted"/>
<dbReference type="EMBL" id="BMNC01000002">
    <property type="protein sequence ID" value="GGM84396.1"/>
    <property type="molecule type" value="Genomic_DNA"/>
</dbReference>
<evidence type="ECO:0000313" key="2">
    <source>
        <dbReference type="EMBL" id="GGM84396.1"/>
    </source>
</evidence>